<dbReference type="Proteomes" id="UP001231518">
    <property type="component" value="Chromosome 27"/>
</dbReference>
<evidence type="ECO:0000256" key="1">
    <source>
        <dbReference type="ARBA" id="ARBA00009652"/>
    </source>
</evidence>
<dbReference type="InterPro" id="IPR048741">
    <property type="entry name" value="Pus10-like_C"/>
</dbReference>
<evidence type="ECO:0000256" key="2">
    <source>
        <dbReference type="ARBA" id="ARBA00012787"/>
    </source>
</evidence>
<dbReference type="Pfam" id="PF21237">
    <property type="entry name" value="Pus10_N_euk"/>
    <property type="match status" value="1"/>
</dbReference>
<dbReference type="AlphaFoldDB" id="A0AAD7Y7W5"/>
<keyword evidence="9" id="KW-1185">Reference proteome</keyword>
<dbReference type="GO" id="GO:0031119">
    <property type="term" value="P:tRNA pseudouridine synthesis"/>
    <property type="evidence" value="ECO:0007669"/>
    <property type="project" value="TreeGrafter"/>
</dbReference>
<keyword evidence="4" id="KW-0413">Isomerase</keyword>
<dbReference type="GO" id="GO:0160148">
    <property type="term" value="F:tRNA pseudouridine(55) synthase activity"/>
    <property type="evidence" value="ECO:0007669"/>
    <property type="project" value="UniProtKB-EC"/>
</dbReference>
<dbReference type="PANTHER" id="PTHR21568:SF0">
    <property type="entry name" value="TRNA PSEUDOURIDINE SYNTHASE PUS10"/>
    <property type="match status" value="1"/>
</dbReference>
<gene>
    <name evidence="8" type="ORF">PYW07_011241</name>
</gene>
<organism evidence="8 9">
    <name type="scientific">Mythimna separata</name>
    <name type="common">Oriental armyworm</name>
    <name type="synonym">Pseudaletia separata</name>
    <dbReference type="NCBI Taxonomy" id="271217"/>
    <lineage>
        <taxon>Eukaryota</taxon>
        <taxon>Metazoa</taxon>
        <taxon>Ecdysozoa</taxon>
        <taxon>Arthropoda</taxon>
        <taxon>Hexapoda</taxon>
        <taxon>Insecta</taxon>
        <taxon>Pterygota</taxon>
        <taxon>Neoptera</taxon>
        <taxon>Endopterygota</taxon>
        <taxon>Lepidoptera</taxon>
        <taxon>Glossata</taxon>
        <taxon>Ditrysia</taxon>
        <taxon>Noctuoidea</taxon>
        <taxon>Noctuidae</taxon>
        <taxon>Noctuinae</taxon>
        <taxon>Hadenini</taxon>
        <taxon>Mythimna</taxon>
    </lineage>
</organism>
<evidence type="ECO:0000259" key="7">
    <source>
        <dbReference type="Pfam" id="PF21238"/>
    </source>
</evidence>
<proteinExistence type="inferred from homology"/>
<sequence>MNQKAIIKRCKELGCCDACCIRYLGIKTPSAYENAQEYVLKISADKAGQPQKPETNIEPEPVTEPTDNFPQDVKTEAPEGATGTTEATSCEQSTCSELLVADNSCETDDSCGEPQPKRKKLEGVCVTCLGVLQEENWPQCWNMVQEMLEKKRYECATFACALSAPIATILRERIVALHLRDACAAYDDASLTPLKEAWKWSFGARLAAHVRLSLDSGAVSPLLVTLHIEYPDDMQELEVLKALSPGLFSARRAAGRRFGVEFTRRSVEQALAGATLDALRTRAQLSEAPPVRARAQCVSVVCTHAPLYLGGRYVKLSRALPQTPWLVNGVRMMHSSVQEIICQPIAALYQMGVEDAEHRLKFMSAGREDVDVRCLGDGRPFAIEITDPTRQPSEAELSELCEQISASGHVRVRRLTPVSRDDLAELKKGEETKCKTYELLCIKLSRSADDEPATNGSASEHAAGAGVAVTARDIARVNAYRNTPAGDAARVLLQQRTPVRVLHRRPLLTRARRILELSARPVPGHPALLVVRVRTEAGTYVKEWAHGELGRTRPRLGDALGARADILALDVAAVELDWPRRPPPTTTHCDPLLL</sequence>
<reference evidence="8" key="1">
    <citation type="submission" date="2023-03" db="EMBL/GenBank/DDBJ databases">
        <title>Chromosome-level genomes of two armyworms, Mythimna separata and Mythimna loreyi, provide insights into the biosynthesis and reception of sex pheromones.</title>
        <authorList>
            <person name="Zhao H."/>
        </authorList>
    </citation>
    <scope>NUCLEOTIDE SEQUENCE</scope>
    <source>
        <strain evidence="8">BeijingLab</strain>
        <tissue evidence="8">Pupa</tissue>
    </source>
</reference>
<protein>
    <recommendedName>
        <fullName evidence="2">tRNA pseudouridine(55) synthase</fullName>
        <ecNumber evidence="2">5.4.99.25</ecNumber>
    </recommendedName>
</protein>
<evidence type="ECO:0000256" key="4">
    <source>
        <dbReference type="ARBA" id="ARBA00023235"/>
    </source>
</evidence>
<dbReference type="EC" id="5.4.99.25" evidence="2"/>
<dbReference type="Gene3D" id="3.30.70.2510">
    <property type="match status" value="1"/>
</dbReference>
<keyword evidence="3" id="KW-0819">tRNA processing</keyword>
<evidence type="ECO:0000256" key="5">
    <source>
        <dbReference type="SAM" id="MobiDB-lite"/>
    </source>
</evidence>
<dbReference type="InterPro" id="IPR020103">
    <property type="entry name" value="PsdUridine_synth_cat_dom_sf"/>
</dbReference>
<dbReference type="Pfam" id="PF21238">
    <property type="entry name" value="Pus10_C"/>
    <property type="match status" value="2"/>
</dbReference>
<evidence type="ECO:0000256" key="3">
    <source>
        <dbReference type="ARBA" id="ARBA00022694"/>
    </source>
</evidence>
<dbReference type="InterPro" id="IPR048742">
    <property type="entry name" value="Pus10_N_euk"/>
</dbReference>
<dbReference type="InterPro" id="IPR039894">
    <property type="entry name" value="Pus10-like"/>
</dbReference>
<dbReference type="SUPFAM" id="SSF55120">
    <property type="entry name" value="Pseudouridine synthase"/>
    <property type="match status" value="1"/>
</dbReference>
<feature type="region of interest" description="Disordered" evidence="5">
    <location>
        <begin position="46"/>
        <end position="88"/>
    </location>
</feature>
<comment type="caution">
    <text evidence="8">The sequence shown here is derived from an EMBL/GenBank/DDBJ whole genome shotgun (WGS) entry which is preliminary data.</text>
</comment>
<dbReference type="Gene3D" id="3.30.70.3190">
    <property type="match status" value="1"/>
</dbReference>
<comment type="similarity">
    <text evidence="1">Belongs to the pseudouridine synthase Pus10 family.</text>
</comment>
<feature type="domain" description="Pus10-like C-terminal" evidence="7">
    <location>
        <begin position="488"/>
        <end position="575"/>
    </location>
</feature>
<dbReference type="EMBL" id="JARGEI010000030">
    <property type="protein sequence ID" value="KAJ8705414.1"/>
    <property type="molecule type" value="Genomic_DNA"/>
</dbReference>
<feature type="domain" description="Pus10 N-terminal eukaryotes" evidence="6">
    <location>
        <begin position="125"/>
        <end position="298"/>
    </location>
</feature>
<evidence type="ECO:0000313" key="8">
    <source>
        <dbReference type="EMBL" id="KAJ8705414.1"/>
    </source>
</evidence>
<feature type="domain" description="Pus10-like C-terminal" evidence="7">
    <location>
        <begin position="308"/>
        <end position="445"/>
    </location>
</feature>
<feature type="compositionally biased region" description="Low complexity" evidence="5">
    <location>
        <begin position="78"/>
        <end position="88"/>
    </location>
</feature>
<evidence type="ECO:0000313" key="9">
    <source>
        <dbReference type="Proteomes" id="UP001231518"/>
    </source>
</evidence>
<dbReference type="FunFam" id="3.30.70.2510:FF:000001">
    <property type="entry name" value="tRNA pseudouridine synthase Pus10"/>
    <property type="match status" value="1"/>
</dbReference>
<accession>A0AAD7Y7W5</accession>
<name>A0AAD7Y7W5_MYTSE</name>
<dbReference type="PANTHER" id="PTHR21568">
    <property type="entry name" value="TRNA PSEUDOURIDINE SYNTHASE PUS10"/>
    <property type="match status" value="1"/>
</dbReference>
<dbReference type="GO" id="GO:0003723">
    <property type="term" value="F:RNA binding"/>
    <property type="evidence" value="ECO:0007669"/>
    <property type="project" value="InterPro"/>
</dbReference>
<evidence type="ECO:0000259" key="6">
    <source>
        <dbReference type="Pfam" id="PF21237"/>
    </source>
</evidence>